<name>A0A369UT19_9GAMM</name>
<protein>
    <recommendedName>
        <fullName evidence="2">Zinc-type alcohol dehydrogenase-like protein</fullName>
    </recommendedName>
</protein>
<dbReference type="InterPro" id="IPR020843">
    <property type="entry name" value="ER"/>
</dbReference>
<dbReference type="Gene3D" id="3.90.180.10">
    <property type="entry name" value="Medium-chain alcohol dehydrogenases, catalytic domain"/>
    <property type="match status" value="1"/>
</dbReference>
<comment type="similarity">
    <text evidence="2">Belongs to the zinc-containing alcohol dehydrogenase family. Quinone oxidoreductase subfamily.</text>
</comment>
<dbReference type="CDD" id="cd08252">
    <property type="entry name" value="AL_MDR"/>
    <property type="match status" value="1"/>
</dbReference>
<feature type="domain" description="Enoyl reductase (ER)" evidence="3">
    <location>
        <begin position="13"/>
        <end position="332"/>
    </location>
</feature>
<dbReference type="Gene3D" id="3.40.50.720">
    <property type="entry name" value="NAD(P)-binding Rossmann-like Domain"/>
    <property type="match status" value="1"/>
</dbReference>
<evidence type="ECO:0000256" key="1">
    <source>
        <dbReference type="ARBA" id="ARBA00022857"/>
    </source>
</evidence>
<dbReference type="GO" id="GO:0016491">
    <property type="term" value="F:oxidoreductase activity"/>
    <property type="evidence" value="ECO:0007669"/>
    <property type="project" value="UniProtKB-KW"/>
</dbReference>
<dbReference type="EMBL" id="QQAH01000003">
    <property type="protein sequence ID" value="RDD82760.1"/>
    <property type="molecule type" value="Genomic_DNA"/>
</dbReference>
<dbReference type="PANTHER" id="PTHR44154">
    <property type="entry name" value="QUINONE OXIDOREDUCTASE"/>
    <property type="match status" value="1"/>
</dbReference>
<dbReference type="InterPro" id="IPR011032">
    <property type="entry name" value="GroES-like_sf"/>
</dbReference>
<dbReference type="SUPFAM" id="SSF50129">
    <property type="entry name" value="GroES-like"/>
    <property type="match status" value="1"/>
</dbReference>
<dbReference type="PANTHER" id="PTHR44154:SF1">
    <property type="entry name" value="QUINONE OXIDOREDUCTASE"/>
    <property type="match status" value="1"/>
</dbReference>
<keyword evidence="2" id="KW-0479">Metal-binding</keyword>
<evidence type="ECO:0000259" key="3">
    <source>
        <dbReference type="SMART" id="SM00829"/>
    </source>
</evidence>
<dbReference type="OrthoDB" id="9785812at2"/>
<evidence type="ECO:0000313" key="4">
    <source>
        <dbReference type="EMBL" id="RDD82760.1"/>
    </source>
</evidence>
<dbReference type="SUPFAM" id="SSF51735">
    <property type="entry name" value="NAD(P)-binding Rossmann-fold domains"/>
    <property type="match status" value="1"/>
</dbReference>
<sequence>MKAVAYRHSLPIADTQSLIDVELPDPLAQGRDLLVRVEAISVNPVDTKVRQRNDPQGADKVLGWDAAGTVVAVGGEVSLFKPGDTVYYAGAIDRTGSNAQLQLVDERIVGRKPNTLDFAQAAALPLTSITAWELLFDRLGVPRDRAAGSVLITGAAGGVGSMAVQLARRLTSLTVIGTASREVSRDWVLAMGAHHVVDHHGDLAAQVRAVSPLGVNYVLSLTHTEQHYAAIVDLLKPQGRLALIDDPATLLDIRALKPKSLSLHWESMFTRSLFRTDDMLDQHRLLDEVADLVDAGVLRTTLRENLGRIDAANLRRAHALLESGSTIGKWVLSGF</sequence>
<dbReference type="Pfam" id="PF08240">
    <property type="entry name" value="ADH_N"/>
    <property type="match status" value="1"/>
</dbReference>
<reference evidence="4 5" key="1">
    <citation type="submission" date="2018-07" db="EMBL/GenBank/DDBJ databases">
        <title>Dyella tabacisoli L4-6T, whole genome shotgun sequence.</title>
        <authorList>
            <person name="Zhou X.-K."/>
            <person name="Li W.-J."/>
            <person name="Duan Y.-Q."/>
        </authorList>
    </citation>
    <scope>NUCLEOTIDE SEQUENCE [LARGE SCALE GENOMIC DNA]</scope>
    <source>
        <strain evidence="4 5">L4-6</strain>
    </source>
</reference>
<keyword evidence="1" id="KW-0521">NADP</keyword>
<dbReference type="Proteomes" id="UP000253782">
    <property type="component" value="Unassembled WGS sequence"/>
</dbReference>
<organism evidence="4 5">
    <name type="scientific">Dyella tabacisoli</name>
    <dbReference type="NCBI Taxonomy" id="2282381"/>
    <lineage>
        <taxon>Bacteria</taxon>
        <taxon>Pseudomonadati</taxon>
        <taxon>Pseudomonadota</taxon>
        <taxon>Gammaproteobacteria</taxon>
        <taxon>Lysobacterales</taxon>
        <taxon>Rhodanobacteraceae</taxon>
        <taxon>Dyella</taxon>
    </lineage>
</organism>
<dbReference type="GO" id="GO:0008270">
    <property type="term" value="F:zinc ion binding"/>
    <property type="evidence" value="ECO:0007669"/>
    <property type="project" value="InterPro"/>
</dbReference>
<dbReference type="Pfam" id="PF13602">
    <property type="entry name" value="ADH_zinc_N_2"/>
    <property type="match status" value="1"/>
</dbReference>
<dbReference type="InterPro" id="IPR036291">
    <property type="entry name" value="NAD(P)-bd_dom_sf"/>
</dbReference>
<comment type="caution">
    <text evidence="4">The sequence shown here is derived from an EMBL/GenBank/DDBJ whole genome shotgun (WGS) entry which is preliminary data.</text>
</comment>
<dbReference type="InterPro" id="IPR013154">
    <property type="entry name" value="ADH-like_N"/>
</dbReference>
<evidence type="ECO:0000256" key="2">
    <source>
        <dbReference type="RuleBase" id="RU364000"/>
    </source>
</evidence>
<dbReference type="InterPro" id="IPR014182">
    <property type="entry name" value="ADH_Zn_typ-1"/>
</dbReference>
<dbReference type="InterPro" id="IPR051603">
    <property type="entry name" value="Zinc-ADH_QOR/CCCR"/>
</dbReference>
<dbReference type="RefSeq" id="WP_114844275.1">
    <property type="nucleotide sequence ID" value="NZ_JBHSPE010000001.1"/>
</dbReference>
<accession>A0A369UT19</accession>
<proteinExistence type="inferred from homology"/>
<keyword evidence="2" id="KW-0560">Oxidoreductase</keyword>
<dbReference type="NCBIfam" id="TIGR02817">
    <property type="entry name" value="adh_fam_1"/>
    <property type="match status" value="1"/>
</dbReference>
<gene>
    <name evidence="4" type="ORF">DVJ77_04370</name>
</gene>
<keyword evidence="2" id="KW-0862">Zinc</keyword>
<dbReference type="SMART" id="SM00829">
    <property type="entry name" value="PKS_ER"/>
    <property type="match status" value="1"/>
</dbReference>
<dbReference type="AlphaFoldDB" id="A0A369UT19"/>
<keyword evidence="5" id="KW-1185">Reference proteome</keyword>
<evidence type="ECO:0000313" key="5">
    <source>
        <dbReference type="Proteomes" id="UP000253782"/>
    </source>
</evidence>